<dbReference type="GeneID" id="16072496"/>
<evidence type="ECO:0000256" key="6">
    <source>
        <dbReference type="ARBA" id="ARBA00023242"/>
    </source>
</evidence>
<evidence type="ECO:0000256" key="7">
    <source>
        <dbReference type="SAM" id="MobiDB-lite"/>
    </source>
</evidence>
<feature type="region of interest" description="Disordered" evidence="7">
    <location>
        <begin position="1"/>
        <end position="24"/>
    </location>
</feature>
<dbReference type="InterPro" id="IPR024145">
    <property type="entry name" value="His_deAcase_SAP30/SAP30L"/>
</dbReference>
<evidence type="ECO:0000256" key="2">
    <source>
        <dbReference type="ARBA" id="ARBA00006283"/>
    </source>
</evidence>
<keyword evidence="5" id="KW-0804">Transcription</keyword>
<dbReference type="AlphaFoldDB" id="F2UG51"/>
<feature type="compositionally biased region" description="Low complexity" evidence="7">
    <location>
        <begin position="252"/>
        <end position="261"/>
    </location>
</feature>
<comment type="similarity">
    <text evidence="2">Belongs to the SAP30 family.</text>
</comment>
<feature type="compositionally biased region" description="Polar residues" evidence="7">
    <location>
        <begin position="1"/>
        <end position="16"/>
    </location>
</feature>
<feature type="domain" description="Histone deacetylase complex subunit SAP30 Sin3 binding" evidence="8">
    <location>
        <begin position="107"/>
        <end position="157"/>
    </location>
</feature>
<dbReference type="Gene3D" id="6.10.160.20">
    <property type="match status" value="1"/>
</dbReference>
<dbReference type="EMBL" id="GL832972">
    <property type="protein sequence ID" value="EGD75479.1"/>
    <property type="molecule type" value="Genomic_DNA"/>
</dbReference>
<feature type="compositionally biased region" description="Low complexity" evidence="7">
    <location>
        <begin position="295"/>
        <end position="326"/>
    </location>
</feature>
<dbReference type="KEGG" id="sre:PTSG_06553"/>
<dbReference type="GO" id="GO:0000118">
    <property type="term" value="C:histone deacetylase complex"/>
    <property type="evidence" value="ECO:0007669"/>
    <property type="project" value="TreeGrafter"/>
</dbReference>
<proteinExistence type="inferred from homology"/>
<evidence type="ECO:0000256" key="4">
    <source>
        <dbReference type="ARBA" id="ARBA00023015"/>
    </source>
</evidence>
<keyword evidence="3" id="KW-0678">Repressor</keyword>
<name>F2UG51_SALR5</name>
<evidence type="ECO:0000256" key="5">
    <source>
        <dbReference type="ARBA" id="ARBA00023163"/>
    </source>
</evidence>
<sequence length="326" mass="34306">MSDTETSVGAGETTSPNGGGKRVRGTCKVMEYGRQCKNPARTQPVHKSFRKNARKAGIRFSSTMRAKDPIFICDLHFEMVDRAIKSKAAYLSKIQDCPPPKVNFDKLPLPTLKKYKTRFGVRDNGTKDGLVKAVEDHFSAQHVSELDVILAFARTVRSDRNSSPPSSTSTATASASRDGATAGAQKGPGMNTGADGPRADVTAATATKSNSNNNNKANGAVGDGDGDGDDGALRGGGRGERGDGRSEHTPAQQQQKQQQQQENEVCGGKKQVREGDATSVAGMKMEQDDDVHVDSQQQQQPSSSSVAATPTATAATPAPVVAATSS</sequence>
<keyword evidence="10" id="KW-1185">Reference proteome</keyword>
<comment type="subcellular location">
    <subcellularLocation>
        <location evidence="1">Nucleus</location>
    </subcellularLocation>
</comment>
<evidence type="ECO:0000313" key="10">
    <source>
        <dbReference type="Proteomes" id="UP000007799"/>
    </source>
</evidence>
<feature type="compositionally biased region" description="Low complexity" evidence="7">
    <location>
        <begin position="161"/>
        <end position="184"/>
    </location>
</feature>
<dbReference type="InterPro" id="IPR038291">
    <property type="entry name" value="SAP30_C_sf"/>
</dbReference>
<dbReference type="RefSeq" id="XP_004991936.1">
    <property type="nucleotide sequence ID" value="XM_004991879.1"/>
</dbReference>
<organism evidence="10">
    <name type="scientific">Salpingoeca rosetta (strain ATCC 50818 / BSB-021)</name>
    <dbReference type="NCBI Taxonomy" id="946362"/>
    <lineage>
        <taxon>Eukaryota</taxon>
        <taxon>Choanoflagellata</taxon>
        <taxon>Craspedida</taxon>
        <taxon>Salpingoecidae</taxon>
        <taxon>Salpingoeca</taxon>
    </lineage>
</organism>
<keyword evidence="6" id="KW-0539">Nucleus</keyword>
<accession>F2UG51</accession>
<evidence type="ECO:0000256" key="1">
    <source>
        <dbReference type="ARBA" id="ARBA00004123"/>
    </source>
</evidence>
<dbReference type="Pfam" id="PF13867">
    <property type="entry name" value="SAP30_Sin3_bdg"/>
    <property type="match status" value="1"/>
</dbReference>
<dbReference type="Proteomes" id="UP000007799">
    <property type="component" value="Unassembled WGS sequence"/>
</dbReference>
<reference evidence="9" key="1">
    <citation type="submission" date="2009-08" db="EMBL/GenBank/DDBJ databases">
        <title>Annotation of Salpingoeca rosetta.</title>
        <authorList>
            <consortium name="The Broad Institute Genome Sequencing Platform"/>
            <person name="Russ C."/>
            <person name="Cuomo C."/>
            <person name="Burger G."/>
            <person name="Gray M.W."/>
            <person name="Holland P.W.H."/>
            <person name="King N."/>
            <person name="Lang F.B.F."/>
            <person name="Roger A.J."/>
            <person name="Ruiz-Trillo I."/>
            <person name="Young S.K."/>
            <person name="Zeng Q."/>
            <person name="Gargeya S."/>
            <person name="Alvarado L."/>
            <person name="Berlin A."/>
            <person name="Chapman S.B."/>
            <person name="Chen Z."/>
            <person name="Freedman E."/>
            <person name="Gellesch M."/>
            <person name="Goldberg J."/>
            <person name="Griggs A."/>
            <person name="Gujja S."/>
            <person name="Heilman E."/>
            <person name="Heiman D."/>
            <person name="Howarth C."/>
            <person name="Mehta T."/>
            <person name="Neiman D."/>
            <person name="Pearson M."/>
            <person name="Roberts A."/>
            <person name="Saif S."/>
            <person name="Shea T."/>
            <person name="Shenoy N."/>
            <person name="Sisk P."/>
            <person name="Stolte C."/>
            <person name="Sykes S."/>
            <person name="White J."/>
            <person name="Yandava C."/>
            <person name="Haas B."/>
            <person name="Nusbaum C."/>
            <person name="Birren B."/>
        </authorList>
    </citation>
    <scope>NUCLEOTIDE SEQUENCE [LARGE SCALE GENOMIC DNA]</scope>
    <source>
        <strain evidence="9">ATCC 50818</strain>
    </source>
</reference>
<dbReference type="PANTHER" id="PTHR13286">
    <property type="entry name" value="SAP30"/>
    <property type="match status" value="1"/>
</dbReference>
<evidence type="ECO:0000259" key="8">
    <source>
        <dbReference type="Pfam" id="PF13867"/>
    </source>
</evidence>
<dbReference type="GO" id="GO:0006355">
    <property type="term" value="P:regulation of DNA-templated transcription"/>
    <property type="evidence" value="ECO:0007669"/>
    <property type="project" value="TreeGrafter"/>
</dbReference>
<feature type="compositionally biased region" description="Basic and acidic residues" evidence="7">
    <location>
        <begin position="237"/>
        <end position="248"/>
    </location>
</feature>
<dbReference type="InterPro" id="IPR025718">
    <property type="entry name" value="SAP30_Sin3-bd"/>
</dbReference>
<feature type="compositionally biased region" description="Low complexity" evidence="7">
    <location>
        <begin position="202"/>
        <end position="218"/>
    </location>
</feature>
<gene>
    <name evidence="9" type="ORF">PTSG_06553</name>
</gene>
<dbReference type="PANTHER" id="PTHR13286:SF6">
    <property type="entry name" value="HISTONE DEACETYLASE COMPLEX SUBUNIT SAP30L-RELATED"/>
    <property type="match status" value="1"/>
</dbReference>
<dbReference type="GO" id="GO:0003712">
    <property type="term" value="F:transcription coregulator activity"/>
    <property type="evidence" value="ECO:0007669"/>
    <property type="project" value="TreeGrafter"/>
</dbReference>
<feature type="region of interest" description="Disordered" evidence="7">
    <location>
        <begin position="157"/>
        <end position="326"/>
    </location>
</feature>
<dbReference type="InParanoid" id="F2UG51"/>
<protein>
    <recommendedName>
        <fullName evidence="8">Histone deacetylase complex subunit SAP30 Sin3 binding domain-containing protein</fullName>
    </recommendedName>
</protein>
<keyword evidence="4" id="KW-0805">Transcription regulation</keyword>
<dbReference type="OrthoDB" id="510958at2759"/>
<evidence type="ECO:0000256" key="3">
    <source>
        <dbReference type="ARBA" id="ARBA00022491"/>
    </source>
</evidence>
<evidence type="ECO:0000313" key="9">
    <source>
        <dbReference type="EMBL" id="EGD75479.1"/>
    </source>
</evidence>